<feature type="transmembrane region" description="Helical" evidence="7">
    <location>
        <begin position="314"/>
        <end position="337"/>
    </location>
</feature>
<evidence type="ECO:0000256" key="4">
    <source>
        <dbReference type="ARBA" id="ARBA00022989"/>
    </source>
</evidence>
<feature type="transmembrane region" description="Helical" evidence="7">
    <location>
        <begin position="462"/>
        <end position="485"/>
    </location>
</feature>
<sequence>MEFKEEKSNVNEALQPGESPRELAAVAGPSQATAAPPSPPVSGFVSSVDEIQEGEVDVDVGEDPLGSSNRVTGFSWRKFMSFLGPGWLVAMAYLDPGNLEGDLQVGALRSGSAKGTDYSGFRLLWLLFWATVGGLLIQILSARLGTATGRDLATLCRLEYSRPVSFILWVMTELAIIGADLQAVIGSAIALKLLTAGVFPLWAGMLVTLVDTFTFLFIRALGIQRLEFFFAFLILIMAVCFWINFIISKPDAGQLLYGLAVPGIPDADGAAGYAIGLVGSVIMPHNIFLHTALVHSRKIQSHRRDKVQEANKYFAAEAAVTVGASFLINLAVVSAFANPKIQDQDLDMSNAHKALEGAFGKASVIIWAVGLLAAGQSATMTGTFAGQFVMQGFLNLNLAQWQRVLITRGLTVVPLIFVALLCEENTVESISAFVNVLQAIQLPFALLPLLKFSSSQNAIGAFALSWGTTLAALAFGLAVVGGNFAGLLQDFGWLLEGWWLLLTVPLAVGYVTMLVLIVITPINKNFCIYRIAEEAASLPLQNPADREEEDEGRTTSQGSFSGPTTGRPTAAAEAGALLPEDGTAGEGRPQETK</sequence>
<evidence type="ECO:0008006" key="9">
    <source>
        <dbReference type="Google" id="ProtNLM"/>
    </source>
</evidence>
<name>A0A0G4FCE9_9ALVE</name>
<feature type="region of interest" description="Disordered" evidence="6">
    <location>
        <begin position="540"/>
        <end position="593"/>
    </location>
</feature>
<evidence type="ECO:0000256" key="5">
    <source>
        <dbReference type="ARBA" id="ARBA00023136"/>
    </source>
</evidence>
<feature type="transmembrane region" description="Helical" evidence="7">
    <location>
        <begin position="401"/>
        <end position="420"/>
    </location>
</feature>
<feature type="transmembrane region" description="Helical" evidence="7">
    <location>
        <begin position="228"/>
        <end position="247"/>
    </location>
</feature>
<accession>A0A0G4FCE9</accession>
<dbReference type="AlphaFoldDB" id="A0A0G4FCE9"/>
<feature type="compositionally biased region" description="Low complexity" evidence="6">
    <location>
        <begin position="29"/>
        <end position="45"/>
    </location>
</feature>
<evidence type="ECO:0000256" key="6">
    <source>
        <dbReference type="SAM" id="MobiDB-lite"/>
    </source>
</evidence>
<dbReference type="NCBIfam" id="NF037982">
    <property type="entry name" value="Nramp_1"/>
    <property type="match status" value="1"/>
</dbReference>
<dbReference type="InterPro" id="IPR001046">
    <property type="entry name" value="NRAMP_fam"/>
</dbReference>
<dbReference type="PANTHER" id="PTHR11706:SF33">
    <property type="entry name" value="NATURAL RESISTANCE-ASSOCIATED MACROPHAGE PROTEIN 2"/>
    <property type="match status" value="1"/>
</dbReference>
<evidence type="ECO:0000256" key="7">
    <source>
        <dbReference type="SAM" id="Phobius"/>
    </source>
</evidence>
<proteinExistence type="predicted"/>
<protein>
    <recommendedName>
        <fullName evidence="9">Metal transporter</fullName>
    </recommendedName>
</protein>
<feature type="transmembrane region" description="Helical" evidence="7">
    <location>
        <begin position="201"/>
        <end position="221"/>
    </location>
</feature>
<keyword evidence="4 7" id="KW-1133">Transmembrane helix</keyword>
<feature type="transmembrane region" description="Helical" evidence="7">
    <location>
        <begin position="166"/>
        <end position="189"/>
    </location>
</feature>
<feature type="region of interest" description="Disordered" evidence="6">
    <location>
        <begin position="1"/>
        <end position="45"/>
    </location>
</feature>
<feature type="transmembrane region" description="Helical" evidence="7">
    <location>
        <begin position="270"/>
        <end position="293"/>
    </location>
</feature>
<organism evidence="8">
    <name type="scientific">Chromera velia CCMP2878</name>
    <dbReference type="NCBI Taxonomy" id="1169474"/>
    <lineage>
        <taxon>Eukaryota</taxon>
        <taxon>Sar</taxon>
        <taxon>Alveolata</taxon>
        <taxon>Colpodellida</taxon>
        <taxon>Chromeraceae</taxon>
        <taxon>Chromera</taxon>
    </lineage>
</organism>
<evidence type="ECO:0000256" key="3">
    <source>
        <dbReference type="ARBA" id="ARBA00022692"/>
    </source>
</evidence>
<feature type="transmembrane region" description="Helical" evidence="7">
    <location>
        <begin position="123"/>
        <end position="145"/>
    </location>
</feature>
<gene>
    <name evidence="8" type="ORF">Cvel_16331</name>
</gene>
<dbReference type="GO" id="GO:0015086">
    <property type="term" value="F:cadmium ion transmembrane transporter activity"/>
    <property type="evidence" value="ECO:0007669"/>
    <property type="project" value="TreeGrafter"/>
</dbReference>
<dbReference type="PRINTS" id="PR00447">
    <property type="entry name" value="NATRESASSCMP"/>
</dbReference>
<evidence type="ECO:0000256" key="2">
    <source>
        <dbReference type="ARBA" id="ARBA00022448"/>
    </source>
</evidence>
<comment type="subcellular location">
    <subcellularLocation>
        <location evidence="1">Membrane</location>
        <topology evidence="1">Multi-pass membrane protein</topology>
    </subcellularLocation>
</comment>
<feature type="transmembrane region" description="Helical" evidence="7">
    <location>
        <begin position="364"/>
        <end position="389"/>
    </location>
</feature>
<evidence type="ECO:0000313" key="8">
    <source>
        <dbReference type="EMBL" id="CEM10878.1"/>
    </source>
</evidence>
<dbReference type="VEuPathDB" id="CryptoDB:Cvel_16331"/>
<dbReference type="NCBIfam" id="TIGR01197">
    <property type="entry name" value="nramp"/>
    <property type="match status" value="1"/>
</dbReference>
<dbReference type="GO" id="GO:0005886">
    <property type="term" value="C:plasma membrane"/>
    <property type="evidence" value="ECO:0007669"/>
    <property type="project" value="TreeGrafter"/>
</dbReference>
<dbReference type="GO" id="GO:0034755">
    <property type="term" value="P:iron ion transmembrane transport"/>
    <property type="evidence" value="ECO:0007669"/>
    <property type="project" value="TreeGrafter"/>
</dbReference>
<dbReference type="Pfam" id="PF01566">
    <property type="entry name" value="Nramp"/>
    <property type="match status" value="1"/>
</dbReference>
<dbReference type="PhylomeDB" id="A0A0G4FCE9"/>
<reference evidence="8" key="1">
    <citation type="submission" date="2014-11" db="EMBL/GenBank/DDBJ databases">
        <authorList>
            <person name="Otto D Thomas"/>
            <person name="Naeem Raeece"/>
        </authorList>
    </citation>
    <scope>NUCLEOTIDE SEQUENCE</scope>
</reference>
<dbReference type="EMBL" id="CDMZ01000279">
    <property type="protein sequence ID" value="CEM10878.1"/>
    <property type="molecule type" value="Genomic_DNA"/>
</dbReference>
<keyword evidence="5 7" id="KW-0472">Membrane</keyword>
<feature type="compositionally biased region" description="Polar residues" evidence="6">
    <location>
        <begin position="554"/>
        <end position="567"/>
    </location>
</feature>
<dbReference type="GO" id="GO:0005384">
    <property type="term" value="F:manganese ion transmembrane transporter activity"/>
    <property type="evidence" value="ECO:0007669"/>
    <property type="project" value="TreeGrafter"/>
</dbReference>
<keyword evidence="3 7" id="KW-0812">Transmembrane</keyword>
<feature type="transmembrane region" description="Helical" evidence="7">
    <location>
        <begin position="497"/>
        <end position="520"/>
    </location>
</feature>
<evidence type="ECO:0000256" key="1">
    <source>
        <dbReference type="ARBA" id="ARBA00004141"/>
    </source>
</evidence>
<feature type="transmembrane region" description="Helical" evidence="7">
    <location>
        <begin position="432"/>
        <end position="450"/>
    </location>
</feature>
<keyword evidence="2" id="KW-0813">Transport</keyword>
<dbReference type="PANTHER" id="PTHR11706">
    <property type="entry name" value="SOLUTE CARRIER PROTEIN FAMILY 11 MEMBER"/>
    <property type="match status" value="1"/>
</dbReference>